<dbReference type="Gene3D" id="1.10.1080.10">
    <property type="entry name" value="Glutathione Synthetase, Chain A, domain 3"/>
    <property type="match status" value="1"/>
</dbReference>
<feature type="binding site" evidence="11">
    <location>
        <position position="236"/>
    </location>
    <ligand>
        <name>substrate</name>
    </ligand>
</feature>
<feature type="binding site" evidence="11">
    <location>
        <position position="507"/>
    </location>
    <ligand>
        <name>ATP</name>
        <dbReference type="ChEBI" id="CHEBI:30616"/>
    </ligand>
</feature>
<feature type="binding site" evidence="13">
    <location>
        <begin position="158"/>
        <end position="161"/>
    </location>
    <ligand>
        <name>substrate</name>
    </ligand>
</feature>
<dbReference type="Gene3D" id="3.40.50.1760">
    <property type="entry name" value="Glutathione synthase, substrate-binding domain superfamily, eukaryotic"/>
    <property type="match status" value="1"/>
</dbReference>
<evidence type="ECO:0000256" key="11">
    <source>
        <dbReference type="PIRSR" id="PIRSR001558-1"/>
    </source>
</evidence>
<evidence type="ECO:0000313" key="16">
    <source>
        <dbReference type="Proteomes" id="UP001222932"/>
    </source>
</evidence>
<evidence type="ECO:0000256" key="12">
    <source>
        <dbReference type="PIRSR" id="PIRSR001558-2"/>
    </source>
</evidence>
<dbReference type="Pfam" id="PF03917">
    <property type="entry name" value="GSH_synth_ATP"/>
    <property type="match status" value="1"/>
</dbReference>
<sequence>MAPLPTWPPAMTEAQKADLAQQAATYALANGFTLLPVPAKGERVPAIPTQVITAPLSLLPTPFPRPAYVQAKSIQRVYNALYARVTLDWEFLDKIMMHVAPVDDFQAELWNRWKAIREEITVTQPVHLGIFRSDYLLHAHGNATGQKAVIKQVEFNTIAASFGALSQKASEMHRYLSEQSGYYNVHPQLRNANAFVDNHSLEDIAAGLAEGHQAYGSREAAVLFVVQEGERNVFDQRALEYRLLKNHDVRSVRLTFAEIAQRGQLDDDKVFWLDSPLGKEPLEVAVVYYRAAYTPADYTTSAEWDTRVLLERSQAIKCPSMALQLAGAKKVQQVLAEPGVLEDMLLGSSRPDVGFGVGSGSLTERDCAALRETWTGLWPLDSSEEGKKAYQLAREYPERFVLKPQREGGGNNIYRDNIPPYLAKLDEEDKAQPGEAPRREAYILMELIEPPQGVHNFLVRGGEGTPRLADVVSELGVYGVSLFGGKAVPVNKEAGTLLRTKGRESDEGGVAIGISSIDSPLLI</sequence>
<reference evidence="15" key="1">
    <citation type="journal article" date="2023" name="BMC Genomics">
        <title>Chromosome-level genome assemblies of Cutaneotrichosporon spp. (Trichosporonales, Basidiomycota) reveal imbalanced evolution between nucleotide sequences and chromosome synteny.</title>
        <authorList>
            <person name="Kobayashi Y."/>
            <person name="Kayamori A."/>
            <person name="Aoki K."/>
            <person name="Shiwa Y."/>
            <person name="Matsutani M."/>
            <person name="Fujita N."/>
            <person name="Sugita T."/>
            <person name="Iwasaki W."/>
            <person name="Tanaka N."/>
            <person name="Takashima M."/>
        </authorList>
    </citation>
    <scope>NUCLEOTIDE SEQUENCE</scope>
    <source>
        <strain evidence="15">HIS016</strain>
    </source>
</reference>
<feature type="binding site" evidence="11">
    <location>
        <begin position="403"/>
        <end position="412"/>
    </location>
    <ligand>
        <name>ATP</name>
        <dbReference type="ChEBI" id="CHEBI:30616"/>
    </ligand>
</feature>
<dbReference type="InterPro" id="IPR014709">
    <property type="entry name" value="Glutathione_synthase_C_euk"/>
</dbReference>
<keyword evidence="5 10" id="KW-0317">Glutathione biosynthesis</keyword>
<evidence type="ECO:0000256" key="8">
    <source>
        <dbReference type="ARBA" id="ARBA00022840"/>
    </source>
</evidence>
<comment type="cofactor">
    <cofactor evidence="10 12">
        <name>Mg(2+)</name>
        <dbReference type="ChEBI" id="CHEBI:18420"/>
    </cofactor>
    <text evidence="10 12">Binds 1 Mg(2+) ion per subunit.</text>
</comment>
<feature type="binding site" evidence="11">
    <location>
        <begin position="445"/>
        <end position="448"/>
    </location>
    <ligand>
        <name>ATP</name>
        <dbReference type="ChEBI" id="CHEBI:30616"/>
    </ligand>
</feature>
<dbReference type="Gene3D" id="3.30.470.20">
    <property type="entry name" value="ATP-grasp fold, B domain"/>
    <property type="match status" value="1"/>
</dbReference>
<feature type="binding site" evidence="12">
    <location>
        <position position="156"/>
    </location>
    <ligand>
        <name>Mg(2+)</name>
        <dbReference type="ChEBI" id="CHEBI:18420"/>
    </ligand>
</feature>
<dbReference type="GO" id="GO:0005829">
    <property type="term" value="C:cytosol"/>
    <property type="evidence" value="ECO:0007669"/>
    <property type="project" value="TreeGrafter"/>
</dbReference>
<dbReference type="InterPro" id="IPR016185">
    <property type="entry name" value="PreATP-grasp_dom_sf"/>
</dbReference>
<keyword evidence="6 10" id="KW-0479">Metal-binding</keyword>
<feature type="binding site" evidence="11">
    <location>
        <position position="501"/>
    </location>
    <ligand>
        <name>ATP</name>
        <dbReference type="ChEBI" id="CHEBI:30616"/>
    </ligand>
</feature>
<protein>
    <recommendedName>
        <fullName evidence="10">Glutathione synthetase</fullName>
        <shortName evidence="10">GSH-S</shortName>
        <ecNumber evidence="10">6.3.2.3</ecNumber>
    </recommendedName>
</protein>
<dbReference type="Proteomes" id="UP001222932">
    <property type="component" value="Unassembled WGS sequence"/>
</dbReference>
<dbReference type="GO" id="GO:0004363">
    <property type="term" value="F:glutathione synthase activity"/>
    <property type="evidence" value="ECO:0007669"/>
    <property type="project" value="UniProtKB-UniRule"/>
</dbReference>
<dbReference type="NCBIfam" id="TIGR01986">
    <property type="entry name" value="glut_syn_euk"/>
    <property type="match status" value="1"/>
</dbReference>
<keyword evidence="7 10" id="KW-0547">Nucleotide-binding</keyword>
<dbReference type="GO" id="GO:0005524">
    <property type="term" value="F:ATP binding"/>
    <property type="evidence" value="ECO:0007669"/>
    <property type="project" value="UniProtKB-UniRule"/>
</dbReference>
<comment type="caution">
    <text evidence="15">The sequence shown here is derived from an EMBL/GenBank/DDBJ whole genome shotgun (WGS) entry which is preliminary data.</text>
</comment>
<dbReference type="EC" id="6.3.2.3" evidence="10"/>
<evidence type="ECO:0000256" key="6">
    <source>
        <dbReference type="ARBA" id="ARBA00022723"/>
    </source>
</evidence>
<feature type="binding site" evidence="12">
    <location>
        <position position="407"/>
    </location>
    <ligand>
        <name>Mg(2+)</name>
        <dbReference type="ChEBI" id="CHEBI:18420"/>
    </ligand>
</feature>
<evidence type="ECO:0000256" key="10">
    <source>
        <dbReference type="PIRNR" id="PIRNR001558"/>
    </source>
</evidence>
<evidence type="ECO:0000256" key="7">
    <source>
        <dbReference type="ARBA" id="ARBA00022741"/>
    </source>
</evidence>
<feature type="binding site" evidence="13">
    <location>
        <begin position="510"/>
        <end position="511"/>
    </location>
    <ligand>
        <name>substrate</name>
    </ligand>
</feature>
<dbReference type="FunFam" id="3.40.50.1760:FF:000001">
    <property type="entry name" value="Glutathione synthetase"/>
    <property type="match status" value="1"/>
</dbReference>
<keyword evidence="16" id="KW-1185">Reference proteome</keyword>
<dbReference type="GO" id="GO:0043295">
    <property type="term" value="F:glutathione binding"/>
    <property type="evidence" value="ECO:0007669"/>
    <property type="project" value="UniProtKB-UniRule"/>
</dbReference>
<dbReference type="Gene3D" id="3.30.1490.50">
    <property type="match status" value="1"/>
</dbReference>
<comment type="similarity">
    <text evidence="2 10">Belongs to the eukaryotic GSH synthase family.</text>
</comment>
<dbReference type="InterPro" id="IPR005615">
    <property type="entry name" value="Glutathione_synthase"/>
</dbReference>
<evidence type="ECO:0000256" key="2">
    <source>
        <dbReference type="ARBA" id="ARBA00010385"/>
    </source>
</evidence>
<dbReference type="PIRSF" id="PIRSF001558">
    <property type="entry name" value="GSHase"/>
    <property type="match status" value="1"/>
</dbReference>
<feature type="binding site" evidence="11">
    <location>
        <position position="132"/>
    </location>
    <ligand>
        <name>substrate</name>
    </ligand>
</feature>
<keyword evidence="8 10" id="KW-0067">ATP-binding</keyword>
<dbReference type="PANTHER" id="PTHR11130">
    <property type="entry name" value="GLUTATHIONE SYNTHETASE"/>
    <property type="match status" value="1"/>
</dbReference>
<evidence type="ECO:0000313" key="15">
    <source>
        <dbReference type="EMBL" id="GMK54515.1"/>
    </source>
</evidence>
<organism evidence="15 16">
    <name type="scientific">Cutaneotrichosporon spelunceum</name>
    <dbReference type="NCBI Taxonomy" id="1672016"/>
    <lineage>
        <taxon>Eukaryota</taxon>
        <taxon>Fungi</taxon>
        <taxon>Dikarya</taxon>
        <taxon>Basidiomycota</taxon>
        <taxon>Agaricomycotina</taxon>
        <taxon>Tremellomycetes</taxon>
        <taxon>Trichosporonales</taxon>
        <taxon>Trichosporonaceae</taxon>
        <taxon>Cutaneotrichosporon</taxon>
    </lineage>
</organism>
<feature type="binding site" evidence="11">
    <location>
        <position position="474"/>
    </location>
    <ligand>
        <name>ATP</name>
        <dbReference type="ChEBI" id="CHEBI:30616"/>
    </ligand>
</feature>
<keyword evidence="4 10" id="KW-0436">Ligase</keyword>
<dbReference type="GO" id="GO:0000287">
    <property type="term" value="F:magnesium ion binding"/>
    <property type="evidence" value="ECO:0007669"/>
    <property type="project" value="UniProtKB-UniRule"/>
</dbReference>
<dbReference type="Gene3D" id="3.30.1490.80">
    <property type="match status" value="1"/>
</dbReference>
<dbReference type="FunFam" id="3.30.1490.50:FF:000002">
    <property type="entry name" value="Glutathione synthetase"/>
    <property type="match status" value="1"/>
</dbReference>
<comment type="catalytic activity">
    <reaction evidence="10">
        <text>gamma-L-glutamyl-L-cysteine + glycine + ATP = glutathione + ADP + phosphate + H(+)</text>
        <dbReference type="Rhea" id="RHEA:13557"/>
        <dbReference type="ChEBI" id="CHEBI:15378"/>
        <dbReference type="ChEBI" id="CHEBI:30616"/>
        <dbReference type="ChEBI" id="CHEBI:43474"/>
        <dbReference type="ChEBI" id="CHEBI:57305"/>
        <dbReference type="ChEBI" id="CHEBI:57925"/>
        <dbReference type="ChEBI" id="CHEBI:58173"/>
        <dbReference type="ChEBI" id="CHEBI:456216"/>
        <dbReference type="EC" id="6.3.2.3"/>
    </reaction>
</comment>
<dbReference type="EMBL" id="BTCM01000001">
    <property type="protein sequence ID" value="GMK54515.1"/>
    <property type="molecule type" value="Genomic_DNA"/>
</dbReference>
<feature type="binding site" evidence="13">
    <location>
        <begin position="290"/>
        <end position="293"/>
    </location>
    <ligand>
        <name>substrate</name>
    </ligand>
</feature>
<proteinExistence type="inferred from homology"/>
<dbReference type="InterPro" id="IPR004887">
    <property type="entry name" value="GSH_synth_subst-bd"/>
</dbReference>
<feature type="binding site" evidence="11">
    <location>
        <position position="414"/>
    </location>
    <ligand>
        <name>ATP</name>
        <dbReference type="ChEBI" id="CHEBI:30616"/>
    </ligand>
</feature>
<feature type="binding site" evidence="11">
    <location>
        <position position="329"/>
    </location>
    <ligand>
        <name>ATP</name>
        <dbReference type="ChEBI" id="CHEBI:30616"/>
    </ligand>
</feature>
<evidence type="ECO:0000256" key="5">
    <source>
        <dbReference type="ARBA" id="ARBA00022684"/>
    </source>
</evidence>
<feature type="binding site" evidence="13">
    <location>
        <begin position="230"/>
        <end position="232"/>
    </location>
    <ligand>
        <name>substrate</name>
    </ligand>
</feature>
<gene>
    <name evidence="15" type="primary">GSH2</name>
    <name evidence="15" type="ORF">CspeluHIS016_0111010</name>
</gene>
<reference evidence="15" key="2">
    <citation type="submission" date="2023-06" db="EMBL/GenBank/DDBJ databases">
        <authorList>
            <person name="Kobayashi Y."/>
            <person name="Kayamori A."/>
            <person name="Aoki K."/>
            <person name="Shiwa Y."/>
            <person name="Fujita N."/>
            <person name="Sugita T."/>
            <person name="Iwasaki W."/>
            <person name="Tanaka N."/>
            <person name="Takashima M."/>
        </authorList>
    </citation>
    <scope>NUCLEOTIDE SEQUENCE</scope>
    <source>
        <strain evidence="15">HIS016</strain>
    </source>
</reference>
<accession>A0AAD3Y8W7</accession>
<comment type="subunit">
    <text evidence="3">Homodimer.</text>
</comment>
<feature type="domain" description="Glutathione synthase substrate-binding" evidence="14">
    <location>
        <begin position="221"/>
        <end position="326"/>
    </location>
</feature>
<name>A0AAD3Y8W7_9TREE</name>
<dbReference type="PANTHER" id="PTHR11130:SF0">
    <property type="entry name" value="GLUTATHIONE SYNTHETASE"/>
    <property type="match status" value="1"/>
</dbReference>
<dbReference type="InterPro" id="IPR014042">
    <property type="entry name" value="Glutathione_synthase_a-hlx"/>
</dbReference>
<feature type="binding site" evidence="11">
    <location>
        <position position="154"/>
    </location>
    <ligand>
        <name>ATP</name>
        <dbReference type="ChEBI" id="CHEBI:30616"/>
    </ligand>
</feature>
<evidence type="ECO:0000256" key="3">
    <source>
        <dbReference type="ARBA" id="ARBA00011738"/>
    </source>
</evidence>
<feature type="binding site" evidence="12">
    <location>
        <position position="154"/>
    </location>
    <ligand>
        <name>Mg(2+)</name>
        <dbReference type="ChEBI" id="CHEBI:18420"/>
    </ligand>
</feature>
<dbReference type="SUPFAM" id="SSF52440">
    <property type="entry name" value="PreATP-grasp domain"/>
    <property type="match status" value="1"/>
</dbReference>
<feature type="binding site" evidence="11">
    <location>
        <position position="499"/>
    </location>
    <ligand>
        <name>substrate</name>
    </ligand>
</feature>
<dbReference type="InterPro" id="IPR014049">
    <property type="entry name" value="Glutathione_synthase_N_euk"/>
</dbReference>
<keyword evidence="9 10" id="KW-0460">Magnesium</keyword>
<dbReference type="AlphaFoldDB" id="A0AAD3Y8W7"/>
<dbReference type="SUPFAM" id="SSF56059">
    <property type="entry name" value="Glutathione synthetase ATP-binding domain-like"/>
    <property type="match status" value="1"/>
</dbReference>
<evidence type="ECO:0000259" key="14">
    <source>
        <dbReference type="Pfam" id="PF03199"/>
    </source>
</evidence>
<evidence type="ECO:0000256" key="9">
    <source>
        <dbReference type="ARBA" id="ARBA00022842"/>
    </source>
</evidence>
<dbReference type="Pfam" id="PF03199">
    <property type="entry name" value="GSH_synthase"/>
    <property type="match status" value="1"/>
</dbReference>
<comment type="pathway">
    <text evidence="1 10">Sulfur metabolism; glutathione biosynthesis; glutathione from L-cysteine and L-glutamate: step 2/2.</text>
</comment>
<evidence type="ECO:0000256" key="13">
    <source>
        <dbReference type="PIRSR" id="PIRSR001558-3"/>
    </source>
</evidence>
<dbReference type="InterPro" id="IPR037013">
    <property type="entry name" value="GSH-S_sub-bd_sf"/>
</dbReference>
<evidence type="ECO:0000256" key="4">
    <source>
        <dbReference type="ARBA" id="ARBA00022598"/>
    </source>
</evidence>
<evidence type="ECO:0000256" key="1">
    <source>
        <dbReference type="ARBA" id="ARBA00004965"/>
    </source>
</evidence>